<sequence>MPEMSSRFFGEPSAAAVQMAGGLSNPSEIANGGNATNGVNGTNADLVARDLSYENTDLDEITVRQLQEDIAAYNYDLDFCKQQLVAADLTPQETRTMQLRTLDLGHQIRHCRHRIETMQAQKRLIGSSHRNSIIGRPRASSSGFAPSASHTKTPISAKRPLNVANGMSGFSSAKRPKIESSPDDDNDDIEETTEIRRLGMWNCRLCKTDKYKLAGEGRLPSAPCKWPLKDVSKMITHFTDMHVEHDPDERCMELGAALDRNRGPFEYWLRRSRSQKIGDGSVIEECIVELQDGRMPDILRRLSRAAADFPSA</sequence>
<evidence type="ECO:0000313" key="2">
    <source>
        <dbReference type="EMBL" id="EOO00592.1"/>
    </source>
</evidence>
<dbReference type="KEGG" id="tmn:UCRPA7_3917"/>
<name>R8BMN1_PHAM7</name>
<dbReference type="EMBL" id="KB933064">
    <property type="protein sequence ID" value="EOO00592.1"/>
    <property type="molecule type" value="Genomic_DNA"/>
</dbReference>
<reference evidence="3" key="1">
    <citation type="journal article" date="2013" name="Genome Announc.">
        <title>Draft genome sequence of the ascomycete Phaeoacremonium aleophilum strain UCR-PA7, a causal agent of the esca disease complex in grapevines.</title>
        <authorList>
            <person name="Blanco-Ulate B."/>
            <person name="Rolshausen P."/>
            <person name="Cantu D."/>
        </authorList>
    </citation>
    <scope>NUCLEOTIDE SEQUENCE [LARGE SCALE GENOMIC DNA]</scope>
    <source>
        <strain evidence="3">UCR-PA7</strain>
    </source>
</reference>
<dbReference type="OrthoDB" id="4847568at2759"/>
<keyword evidence="3" id="KW-1185">Reference proteome</keyword>
<dbReference type="eggNOG" id="ENOG502RH92">
    <property type="taxonomic scope" value="Eukaryota"/>
</dbReference>
<dbReference type="AlphaFoldDB" id="R8BMN1"/>
<dbReference type="Proteomes" id="UP000014074">
    <property type="component" value="Unassembled WGS sequence"/>
</dbReference>
<organism evidence="2 3">
    <name type="scientific">Phaeoacremonium minimum (strain UCR-PA7)</name>
    <name type="common">Esca disease fungus</name>
    <name type="synonym">Togninia minima</name>
    <dbReference type="NCBI Taxonomy" id="1286976"/>
    <lineage>
        <taxon>Eukaryota</taxon>
        <taxon>Fungi</taxon>
        <taxon>Dikarya</taxon>
        <taxon>Ascomycota</taxon>
        <taxon>Pezizomycotina</taxon>
        <taxon>Sordariomycetes</taxon>
        <taxon>Sordariomycetidae</taxon>
        <taxon>Togniniales</taxon>
        <taxon>Togniniaceae</taxon>
        <taxon>Phaeoacremonium</taxon>
    </lineage>
</organism>
<dbReference type="HOGENOM" id="CLU_041626_1_0_1"/>
<evidence type="ECO:0000313" key="3">
    <source>
        <dbReference type="Proteomes" id="UP000014074"/>
    </source>
</evidence>
<evidence type="ECO:0000256" key="1">
    <source>
        <dbReference type="SAM" id="MobiDB-lite"/>
    </source>
</evidence>
<dbReference type="GeneID" id="19324314"/>
<protein>
    <submittedName>
        <fullName evidence="2">Uncharacterized protein</fullName>
    </submittedName>
</protein>
<gene>
    <name evidence="2" type="ORF">UCRPA7_3917</name>
</gene>
<feature type="region of interest" description="Disordered" evidence="1">
    <location>
        <begin position="159"/>
        <end position="189"/>
    </location>
</feature>
<proteinExistence type="predicted"/>
<accession>R8BMN1</accession>
<dbReference type="RefSeq" id="XP_007914647.1">
    <property type="nucleotide sequence ID" value="XM_007916456.1"/>
</dbReference>